<evidence type="ECO:0008006" key="5">
    <source>
        <dbReference type="Google" id="ProtNLM"/>
    </source>
</evidence>
<feature type="compositionally biased region" description="Polar residues" evidence="1">
    <location>
        <begin position="168"/>
        <end position="198"/>
    </location>
</feature>
<feature type="region of interest" description="Disordered" evidence="1">
    <location>
        <begin position="60"/>
        <end position="209"/>
    </location>
</feature>
<organism evidence="3 4">
    <name type="scientific">Phytophthora infestans (strain T30-4)</name>
    <name type="common">Potato late blight agent</name>
    <dbReference type="NCBI Taxonomy" id="403677"/>
    <lineage>
        <taxon>Eukaryota</taxon>
        <taxon>Sar</taxon>
        <taxon>Stramenopiles</taxon>
        <taxon>Oomycota</taxon>
        <taxon>Peronosporomycetes</taxon>
        <taxon>Peronosporales</taxon>
        <taxon>Peronosporaceae</taxon>
        <taxon>Phytophthora</taxon>
    </lineage>
</organism>
<dbReference type="EMBL" id="DS028160">
    <property type="protein sequence ID" value="EEY64873.1"/>
    <property type="molecule type" value="Genomic_DNA"/>
</dbReference>
<name>D0NTC2_PHYIT</name>
<dbReference type="Proteomes" id="UP000006643">
    <property type="component" value="Unassembled WGS sequence"/>
</dbReference>
<dbReference type="VEuPathDB" id="FungiDB:PITG_16191"/>
<dbReference type="GeneID" id="9465367"/>
<keyword evidence="4" id="KW-1185">Reference proteome</keyword>
<evidence type="ECO:0000256" key="1">
    <source>
        <dbReference type="SAM" id="MobiDB-lite"/>
    </source>
</evidence>
<dbReference type="AlphaFoldDB" id="D0NTC2"/>
<sequence>MKTSTSVLTTFALLVVASFSFPGTLAEQSFVSRDSDTPLHTLQPASDEKASWAPLRALRVKGHQDMGKPKDSTHLDANNNVKHDHPRALGQVPVATPASTTTGNTLVTQAPIKLEPTPMKATTALNKPKTKEPSPKRAPPLATKPTPKQQSKATPAAKKTTSAPTKPNSKVTPDQTKQTTKSAAPTALTNSGAVQQKTRSLRDGQLNQF</sequence>
<feature type="compositionally biased region" description="Low complexity" evidence="1">
    <location>
        <begin position="147"/>
        <end position="167"/>
    </location>
</feature>
<feature type="chain" id="PRO_5003013709" description="Secreted RxLR effector peptide protein" evidence="2">
    <location>
        <begin position="27"/>
        <end position="209"/>
    </location>
</feature>
<feature type="signal peptide" evidence="2">
    <location>
        <begin position="1"/>
        <end position="26"/>
    </location>
</feature>
<evidence type="ECO:0000256" key="2">
    <source>
        <dbReference type="SAM" id="SignalP"/>
    </source>
</evidence>
<dbReference type="STRING" id="403677.D0NTC2"/>
<accession>D0NTC2</accession>
<reference evidence="4" key="1">
    <citation type="journal article" date="2009" name="Nature">
        <title>Genome sequence and analysis of the Irish potato famine pathogen Phytophthora infestans.</title>
        <authorList>
            <consortium name="The Broad Institute Genome Sequencing Platform"/>
            <person name="Haas B.J."/>
            <person name="Kamoun S."/>
            <person name="Zody M.C."/>
            <person name="Jiang R.H."/>
            <person name="Handsaker R.E."/>
            <person name="Cano L.M."/>
            <person name="Grabherr M."/>
            <person name="Kodira C.D."/>
            <person name="Raffaele S."/>
            <person name="Torto-Alalibo T."/>
            <person name="Bozkurt T.O."/>
            <person name="Ah-Fong A.M."/>
            <person name="Alvarado L."/>
            <person name="Anderson V.L."/>
            <person name="Armstrong M.R."/>
            <person name="Avrova A."/>
            <person name="Baxter L."/>
            <person name="Beynon J."/>
            <person name="Boevink P.C."/>
            <person name="Bollmann S.R."/>
            <person name="Bos J.I."/>
            <person name="Bulone V."/>
            <person name="Cai G."/>
            <person name="Cakir C."/>
            <person name="Carrington J.C."/>
            <person name="Chawner M."/>
            <person name="Conti L."/>
            <person name="Costanzo S."/>
            <person name="Ewan R."/>
            <person name="Fahlgren N."/>
            <person name="Fischbach M.A."/>
            <person name="Fugelstad J."/>
            <person name="Gilroy E.M."/>
            <person name="Gnerre S."/>
            <person name="Green P.J."/>
            <person name="Grenville-Briggs L.J."/>
            <person name="Griffith J."/>
            <person name="Grunwald N.J."/>
            <person name="Horn K."/>
            <person name="Horner N.R."/>
            <person name="Hu C.H."/>
            <person name="Huitema E."/>
            <person name="Jeong D.H."/>
            <person name="Jones A.M."/>
            <person name="Jones J.D."/>
            <person name="Jones R.W."/>
            <person name="Karlsson E.K."/>
            <person name="Kunjeti S.G."/>
            <person name="Lamour K."/>
            <person name="Liu Z."/>
            <person name="Ma L."/>
            <person name="Maclean D."/>
            <person name="Chibucos M.C."/>
            <person name="McDonald H."/>
            <person name="McWalters J."/>
            <person name="Meijer H.J."/>
            <person name="Morgan W."/>
            <person name="Morris P.F."/>
            <person name="Munro C.A."/>
            <person name="O'Neill K."/>
            <person name="Ospina-Giraldo M."/>
            <person name="Pinzon A."/>
            <person name="Pritchard L."/>
            <person name="Ramsahoye B."/>
            <person name="Ren Q."/>
            <person name="Restrepo S."/>
            <person name="Roy S."/>
            <person name="Sadanandom A."/>
            <person name="Savidor A."/>
            <person name="Schornack S."/>
            <person name="Schwartz D.C."/>
            <person name="Schumann U.D."/>
            <person name="Schwessinger B."/>
            <person name="Seyer L."/>
            <person name="Sharpe T."/>
            <person name="Silvar C."/>
            <person name="Song J."/>
            <person name="Studholme D.J."/>
            <person name="Sykes S."/>
            <person name="Thines M."/>
            <person name="van de Vondervoort P.J."/>
            <person name="Phuntumart V."/>
            <person name="Wawra S."/>
            <person name="Weide R."/>
            <person name="Win J."/>
            <person name="Young C."/>
            <person name="Zhou S."/>
            <person name="Fry W."/>
            <person name="Meyers B.C."/>
            <person name="van West P."/>
            <person name="Ristaino J."/>
            <person name="Govers F."/>
            <person name="Birch P.R."/>
            <person name="Whisson S.C."/>
            <person name="Judelson H.S."/>
            <person name="Nusbaum C."/>
        </authorList>
    </citation>
    <scope>NUCLEOTIDE SEQUENCE [LARGE SCALE GENOMIC DNA]</scope>
    <source>
        <strain evidence="4">T30-4</strain>
    </source>
</reference>
<feature type="compositionally biased region" description="Basic and acidic residues" evidence="1">
    <location>
        <begin position="62"/>
        <end position="74"/>
    </location>
</feature>
<dbReference type="HOGENOM" id="CLU_1317698_0_0_1"/>
<dbReference type="KEGG" id="pif:PITG_16191"/>
<proteinExistence type="predicted"/>
<dbReference type="eggNOG" id="ENOG502R7RB">
    <property type="taxonomic scope" value="Eukaryota"/>
</dbReference>
<protein>
    <recommendedName>
        <fullName evidence="5">Secreted RxLR effector peptide protein</fullName>
    </recommendedName>
</protein>
<feature type="compositionally biased region" description="Polar residues" evidence="1">
    <location>
        <begin position="97"/>
        <end position="108"/>
    </location>
</feature>
<keyword evidence="2" id="KW-0732">Signal</keyword>
<dbReference type="RefSeq" id="XP_002897603.1">
    <property type="nucleotide sequence ID" value="XM_002897557.1"/>
</dbReference>
<dbReference type="OMA" id="PASKNGN"/>
<dbReference type="InParanoid" id="D0NTC2"/>
<dbReference type="OrthoDB" id="113682at2759"/>
<evidence type="ECO:0000313" key="3">
    <source>
        <dbReference type="EMBL" id="EEY64873.1"/>
    </source>
</evidence>
<evidence type="ECO:0000313" key="4">
    <source>
        <dbReference type="Proteomes" id="UP000006643"/>
    </source>
</evidence>
<gene>
    <name evidence="3" type="ORF">PITG_16191</name>
</gene>